<dbReference type="AlphaFoldDB" id="A0A1F5SWI2"/>
<reference evidence="1 2" key="1">
    <citation type="journal article" date="2016" name="Nat. Commun.">
        <title>Thousands of microbial genomes shed light on interconnected biogeochemical processes in an aquifer system.</title>
        <authorList>
            <person name="Anantharaman K."/>
            <person name="Brown C.T."/>
            <person name="Hug L.A."/>
            <person name="Sharon I."/>
            <person name="Castelle C.J."/>
            <person name="Probst A.J."/>
            <person name="Thomas B.C."/>
            <person name="Singh A."/>
            <person name="Wilkins M.J."/>
            <person name="Karaoz U."/>
            <person name="Brodie E.L."/>
            <person name="Williams K.H."/>
            <person name="Hubbard S.S."/>
            <person name="Banfield J.F."/>
        </authorList>
    </citation>
    <scope>NUCLEOTIDE SEQUENCE [LARGE SCALE GENOMIC DNA]</scope>
</reference>
<evidence type="ECO:0000313" key="2">
    <source>
        <dbReference type="Proteomes" id="UP000179001"/>
    </source>
</evidence>
<comment type="caution">
    <text evidence="1">The sequence shown here is derived from an EMBL/GenBank/DDBJ whole genome shotgun (WGS) entry which is preliminary data.</text>
</comment>
<name>A0A1F5SWI2_9BACT</name>
<accession>A0A1F5SWI2</accession>
<organism evidence="1 2">
    <name type="scientific">Candidatus Falkowbacteria bacterium RIFOXYC2_FULL_36_12</name>
    <dbReference type="NCBI Taxonomy" id="1798002"/>
    <lineage>
        <taxon>Bacteria</taxon>
        <taxon>Candidatus Falkowiibacteriota</taxon>
    </lineage>
</organism>
<protein>
    <submittedName>
        <fullName evidence="1">Uncharacterized protein</fullName>
    </submittedName>
</protein>
<gene>
    <name evidence="1" type="ORF">A2478_00985</name>
</gene>
<sequence length="125" mass="14723">MNYPIKPHHIFIGFEDSELHFRNAEELETIGSREPAIFVALLKMAQSRDNWSPFTCEDFQPFIDNNRYDTLAKIRIELDWFTSDDLAWLGRTEDGKYRFTHEFVSTCFKISPAPDCIVQSEQQEQ</sequence>
<evidence type="ECO:0000313" key="1">
    <source>
        <dbReference type="EMBL" id="OGF30999.1"/>
    </source>
</evidence>
<dbReference type="STRING" id="1798002.A2478_00985"/>
<proteinExistence type="predicted"/>
<dbReference type="EMBL" id="MFGJ01000008">
    <property type="protein sequence ID" value="OGF30999.1"/>
    <property type="molecule type" value="Genomic_DNA"/>
</dbReference>
<dbReference type="Proteomes" id="UP000179001">
    <property type="component" value="Unassembled WGS sequence"/>
</dbReference>